<keyword evidence="2 7" id="KW-0808">Transferase</keyword>
<dbReference type="SUPFAM" id="SSF56784">
    <property type="entry name" value="HAD-like"/>
    <property type="match status" value="1"/>
</dbReference>
<evidence type="ECO:0000256" key="2">
    <source>
        <dbReference type="ARBA" id="ARBA00022679"/>
    </source>
</evidence>
<dbReference type="Gene3D" id="3.10.330.20">
    <property type="match status" value="1"/>
</dbReference>
<evidence type="ECO:0000256" key="5">
    <source>
        <dbReference type="SAM" id="MobiDB-lite"/>
    </source>
</evidence>
<evidence type="ECO:0000313" key="7">
    <source>
        <dbReference type="EMBL" id="TQL42395.1"/>
    </source>
</evidence>
<dbReference type="Pfam" id="PF08704">
    <property type="entry name" value="GCD14"/>
    <property type="match status" value="1"/>
</dbReference>
<feature type="compositionally biased region" description="Basic and acidic residues" evidence="5">
    <location>
        <begin position="568"/>
        <end position="579"/>
    </location>
</feature>
<keyword evidence="1 7" id="KW-0489">Methyltransferase</keyword>
<dbReference type="SFLD" id="SFLDG01129">
    <property type="entry name" value="C1.5:_HAD__Beta-PGM__Phosphata"/>
    <property type="match status" value="1"/>
</dbReference>
<reference evidence="7 8" key="1">
    <citation type="submission" date="2019-06" db="EMBL/GenBank/DDBJ databases">
        <title>Sequencing the genomes of 1000 actinobacteria strains.</title>
        <authorList>
            <person name="Klenk H.-P."/>
        </authorList>
    </citation>
    <scope>NUCLEOTIDE SEQUENCE [LARGE SCALE GENOMIC DNA]</scope>
    <source>
        <strain evidence="7 8">DSM 8803</strain>
    </source>
</reference>
<dbReference type="CDD" id="cd02440">
    <property type="entry name" value="AdoMet_MTases"/>
    <property type="match status" value="1"/>
</dbReference>
<keyword evidence="4" id="KW-0819">tRNA processing</keyword>
<dbReference type="InterPro" id="IPR041492">
    <property type="entry name" value="HAD_2"/>
</dbReference>
<dbReference type="InterPro" id="IPR029063">
    <property type="entry name" value="SAM-dependent_MTases_sf"/>
</dbReference>
<dbReference type="Gene3D" id="1.10.150.240">
    <property type="entry name" value="Putative phosphatase, domain 2"/>
    <property type="match status" value="1"/>
</dbReference>
<dbReference type="NCBIfam" id="TIGR01509">
    <property type="entry name" value="HAD-SF-IA-v3"/>
    <property type="match status" value="1"/>
</dbReference>
<dbReference type="Proteomes" id="UP000319094">
    <property type="component" value="Unassembled WGS sequence"/>
</dbReference>
<dbReference type="InterPro" id="IPR023198">
    <property type="entry name" value="PGP-like_dom2"/>
</dbReference>
<evidence type="ECO:0000259" key="6">
    <source>
        <dbReference type="Pfam" id="PF08704"/>
    </source>
</evidence>
<dbReference type="EMBL" id="VFON01000001">
    <property type="protein sequence ID" value="TQL42395.1"/>
    <property type="molecule type" value="Genomic_DNA"/>
</dbReference>
<name>A0A542Y2U7_9MICO</name>
<sequence>MTTATPVGRPAAALWDMDGTIIDSEPLWIKAEIAMLERYGLAFPKGMETQLVGLGLTTAATHFQKLGVPLSTDEIIDEWSRSLVAGLAVERPRWMPGATELLAEFAERGVPNVLVTMSVRRIADAVVALLPEGTFSAVIAGDEVEHEKPHPDPYLRGAAAVGAAARDCIAFEDSRPGATSAVDAGAVVIATPGLVPLDAGLAHETRTTLAGFDADAAFALWAQHRTPSSEENTLTSAEAAPAQATPALRGPFRFGDRVQLTGPKGRMNTITLEAGGEFHSHKGMIRHDDIVGVPDASVIANNSGEEYLALRPLLSDFVMSMPRGAAIVYPKDAAQIVSLADIFPGARVVEAGVGSGALSLHLLRAVGPEGEVHSFERREEFAEIARANARAYAGEDPANWTVRVGDLQEALPAALEAGSVDRVVLDMLAPWECVGVTAEALSPGGVVICYVATVTQLSRTVEELRRSGMFTHPQASETMVRGWHVEGLAVRPDHRMVGHTGFLVTARKLAPGTNLPSLKRRASKSDFTDADMASWLPDMGEDGDAAAWSEESVGQLVKSDKILRKKAREAQRIAEHRIGGADAGGAVDQTDTPAAE</sequence>
<dbReference type="GO" id="GO:0030488">
    <property type="term" value="P:tRNA methylation"/>
    <property type="evidence" value="ECO:0007669"/>
    <property type="project" value="InterPro"/>
</dbReference>
<comment type="caution">
    <text evidence="7">The sequence shown here is derived from an EMBL/GenBank/DDBJ whole genome shotgun (WGS) entry which is preliminary data.</text>
</comment>
<dbReference type="OrthoDB" id="9781391at2"/>
<dbReference type="InterPro" id="IPR049470">
    <property type="entry name" value="TRM61_C"/>
</dbReference>
<keyword evidence="3" id="KW-0949">S-adenosyl-L-methionine</keyword>
<evidence type="ECO:0000256" key="3">
    <source>
        <dbReference type="ARBA" id="ARBA00022691"/>
    </source>
</evidence>
<dbReference type="SUPFAM" id="SSF53335">
    <property type="entry name" value="S-adenosyl-L-methionine-dependent methyltransferases"/>
    <property type="match status" value="1"/>
</dbReference>
<evidence type="ECO:0000256" key="4">
    <source>
        <dbReference type="ARBA" id="ARBA00022694"/>
    </source>
</evidence>
<dbReference type="CDD" id="cd07505">
    <property type="entry name" value="HAD_BPGM-like"/>
    <property type="match status" value="1"/>
</dbReference>
<dbReference type="InterPro" id="IPR014816">
    <property type="entry name" value="tRNA_MeTrfase_Gcd14"/>
</dbReference>
<accession>A0A542Y2U7</accession>
<evidence type="ECO:0000256" key="1">
    <source>
        <dbReference type="ARBA" id="ARBA00022603"/>
    </source>
</evidence>
<feature type="domain" description="tRNA (adenine(58)-N(1))-methyltransferase catalytic subunit TRM61 C-terminal" evidence="6">
    <location>
        <begin position="319"/>
        <end position="485"/>
    </location>
</feature>
<dbReference type="PANTHER" id="PTHR12133">
    <property type="entry name" value="TRNA (ADENINE(58)-N(1))-METHYLTRANSFERASE"/>
    <property type="match status" value="1"/>
</dbReference>
<dbReference type="InterPro" id="IPR006439">
    <property type="entry name" value="HAD-SF_hydro_IA"/>
</dbReference>
<dbReference type="PROSITE" id="PS51620">
    <property type="entry name" value="SAM_TRM61"/>
    <property type="match status" value="1"/>
</dbReference>
<dbReference type="AlphaFoldDB" id="A0A542Y2U7"/>
<dbReference type="GO" id="GO:0160107">
    <property type="term" value="F:tRNA (adenine(58)-N1)-methyltransferase activity"/>
    <property type="evidence" value="ECO:0007669"/>
    <property type="project" value="InterPro"/>
</dbReference>
<gene>
    <name evidence="7" type="ORF">FB468_0387</name>
</gene>
<dbReference type="Gene3D" id="3.40.50.1000">
    <property type="entry name" value="HAD superfamily/HAD-like"/>
    <property type="match status" value="1"/>
</dbReference>
<dbReference type="FunFam" id="3.40.50.150:FF:000019">
    <property type="entry name" value="tRNA (adenine(58)-N(1))-methyltransferase TrmI"/>
    <property type="match status" value="1"/>
</dbReference>
<protein>
    <submittedName>
        <fullName evidence="7">tRNA (Adenine-58-N(1)-) methyltransferase</fullName>
    </submittedName>
</protein>
<dbReference type="Pfam" id="PF14801">
    <property type="entry name" value="TrmI-like_N"/>
    <property type="match status" value="1"/>
</dbReference>
<dbReference type="PANTHER" id="PTHR12133:SF1">
    <property type="entry name" value="TRNA (ADENINE(58)-N(1))-METHYLTRANSFERASE, MITOCHONDRIAL"/>
    <property type="match status" value="1"/>
</dbReference>
<organism evidence="7 8">
    <name type="scientific">Leucobacter komagatae</name>
    <dbReference type="NCBI Taxonomy" id="55969"/>
    <lineage>
        <taxon>Bacteria</taxon>
        <taxon>Bacillati</taxon>
        <taxon>Actinomycetota</taxon>
        <taxon>Actinomycetes</taxon>
        <taxon>Micrococcales</taxon>
        <taxon>Microbacteriaceae</taxon>
        <taxon>Leucobacter</taxon>
    </lineage>
</organism>
<dbReference type="InterPro" id="IPR036412">
    <property type="entry name" value="HAD-like_sf"/>
</dbReference>
<feature type="region of interest" description="Disordered" evidence="5">
    <location>
        <begin position="568"/>
        <end position="596"/>
    </location>
</feature>
<dbReference type="Pfam" id="PF13419">
    <property type="entry name" value="HAD_2"/>
    <property type="match status" value="1"/>
</dbReference>
<evidence type="ECO:0000313" key="8">
    <source>
        <dbReference type="Proteomes" id="UP000319094"/>
    </source>
</evidence>
<dbReference type="Gene3D" id="3.40.50.150">
    <property type="entry name" value="Vaccinia Virus protein VP39"/>
    <property type="match status" value="1"/>
</dbReference>
<dbReference type="SFLD" id="SFLDS00003">
    <property type="entry name" value="Haloacid_Dehalogenase"/>
    <property type="match status" value="1"/>
</dbReference>
<dbReference type="InterPro" id="IPR023214">
    <property type="entry name" value="HAD_sf"/>
</dbReference>
<proteinExistence type="predicted"/>
<keyword evidence="8" id="KW-1185">Reference proteome</keyword>
<dbReference type="GO" id="GO:0031515">
    <property type="term" value="C:tRNA (m1A) methyltransferase complex"/>
    <property type="evidence" value="ECO:0007669"/>
    <property type="project" value="InterPro"/>
</dbReference>